<name>A0A2G8KQA1_STIJA</name>
<proteinExistence type="predicted"/>
<keyword evidence="2" id="KW-1133">Transmembrane helix</keyword>
<dbReference type="EMBL" id="MRZV01000430">
    <property type="protein sequence ID" value="PIK50181.1"/>
    <property type="molecule type" value="Genomic_DNA"/>
</dbReference>
<evidence type="ECO:0000313" key="4">
    <source>
        <dbReference type="Proteomes" id="UP000230750"/>
    </source>
</evidence>
<feature type="region of interest" description="Disordered" evidence="1">
    <location>
        <begin position="696"/>
        <end position="847"/>
    </location>
</feature>
<dbReference type="InterPro" id="IPR015943">
    <property type="entry name" value="WD40/YVTN_repeat-like_dom_sf"/>
</dbReference>
<gene>
    <name evidence="3" type="ORF">BSL78_12932</name>
</gene>
<reference evidence="3 4" key="1">
    <citation type="journal article" date="2017" name="PLoS Biol.">
        <title>The sea cucumber genome provides insights into morphological evolution and visceral regeneration.</title>
        <authorList>
            <person name="Zhang X."/>
            <person name="Sun L."/>
            <person name="Yuan J."/>
            <person name="Sun Y."/>
            <person name="Gao Y."/>
            <person name="Zhang L."/>
            <person name="Li S."/>
            <person name="Dai H."/>
            <person name="Hamel J.F."/>
            <person name="Liu C."/>
            <person name="Yu Y."/>
            <person name="Liu S."/>
            <person name="Lin W."/>
            <person name="Guo K."/>
            <person name="Jin S."/>
            <person name="Xu P."/>
            <person name="Storey K.B."/>
            <person name="Huan P."/>
            <person name="Zhang T."/>
            <person name="Zhou Y."/>
            <person name="Zhang J."/>
            <person name="Lin C."/>
            <person name="Li X."/>
            <person name="Xing L."/>
            <person name="Huo D."/>
            <person name="Sun M."/>
            <person name="Wang L."/>
            <person name="Mercier A."/>
            <person name="Li F."/>
            <person name="Yang H."/>
            <person name="Xiang J."/>
        </authorList>
    </citation>
    <scope>NUCLEOTIDE SEQUENCE [LARGE SCALE GENOMIC DNA]</scope>
    <source>
        <strain evidence="3">Shaxun</strain>
        <tissue evidence="3">Muscle</tissue>
    </source>
</reference>
<accession>A0A2G8KQA1</accession>
<evidence type="ECO:0000313" key="3">
    <source>
        <dbReference type="EMBL" id="PIK50181.1"/>
    </source>
</evidence>
<keyword evidence="4" id="KW-1185">Reference proteome</keyword>
<evidence type="ECO:0000256" key="1">
    <source>
        <dbReference type="SAM" id="MobiDB-lite"/>
    </source>
</evidence>
<dbReference type="Gene3D" id="1.20.5.170">
    <property type="match status" value="1"/>
</dbReference>
<organism evidence="3 4">
    <name type="scientific">Stichopus japonicus</name>
    <name type="common">Sea cucumber</name>
    <dbReference type="NCBI Taxonomy" id="307972"/>
    <lineage>
        <taxon>Eukaryota</taxon>
        <taxon>Metazoa</taxon>
        <taxon>Echinodermata</taxon>
        <taxon>Eleutherozoa</taxon>
        <taxon>Echinozoa</taxon>
        <taxon>Holothuroidea</taxon>
        <taxon>Aspidochirotacea</taxon>
        <taxon>Aspidochirotida</taxon>
        <taxon>Stichopodidae</taxon>
        <taxon>Apostichopus</taxon>
    </lineage>
</organism>
<dbReference type="STRING" id="307972.A0A2G8KQA1"/>
<feature type="compositionally biased region" description="Basic and acidic residues" evidence="1">
    <location>
        <begin position="779"/>
        <end position="800"/>
    </location>
</feature>
<comment type="caution">
    <text evidence="3">The sequence shown here is derived from an EMBL/GenBank/DDBJ whole genome shotgun (WGS) entry which is preliminary data.</text>
</comment>
<evidence type="ECO:0000256" key="2">
    <source>
        <dbReference type="SAM" id="Phobius"/>
    </source>
</evidence>
<keyword evidence="2" id="KW-0472">Membrane</keyword>
<feature type="transmembrane region" description="Helical" evidence="2">
    <location>
        <begin position="260"/>
        <end position="279"/>
    </location>
</feature>
<feature type="compositionally biased region" description="Basic and acidic residues" evidence="1">
    <location>
        <begin position="751"/>
        <end position="768"/>
    </location>
</feature>
<dbReference type="Gene3D" id="2.130.10.10">
    <property type="entry name" value="YVTN repeat-like/Quinoprotein amine dehydrogenase"/>
    <property type="match status" value="1"/>
</dbReference>
<dbReference type="SUPFAM" id="SSF101898">
    <property type="entry name" value="NHL repeat"/>
    <property type="match status" value="1"/>
</dbReference>
<sequence>MHRSLDPSIPEFKHILKVSIRVYTTIPRFTVQDGYKVSEVDVLDTGRLAVAGYNDNTNCSFIDLFMLQFDPDSPEKPLLLTSEPYYSEEFTEFGSSWRTVCLLDDRLFLTTTKNTIALYDSSNGGLVNQGKFNDNAWCMTTRDGLVYVGLDSNEVIVLDARELRIKKTITLTGLVGLDCPIDIAVSNDKLFICTFNGRRALMYNSEGEIEQKYTHKQYRYAHSIAVSEEKGLIFILWLVVRVDKLLFTLYLGVILPSLGVIRPFLGVISWLLLKFLIFMRIRINNNINRLFLVTQTTGKVYEYHTSDIFTFDNCLIHTESLIEKDDCQKLLDYLKVPAKESKDIIKSDTPFSSLVHHLREAGKVSFDDINYLMTACSEKGLSKLVAVLTVFQQAQADWKTEDNRGGKTTIERYVKATQEERQQLIGRLKTTEEERQQLTGRLKTTEEERQQFKDALKATEEERQQLTGRLMTTEEERQQFKDALKATDEERQQLTGRLKTTEEERQQFKDTLKATEEERQQLTGRLKTTEEERQQFKDTLKATEEERQQLTGRLKTTEEERQQFKYTLKATEEERQQLIRRLKTTEEERQQLTGRLKTTEEERQQFKDALKATEEERQQLTGRLKTTEEERQQFKDTLKATEEERQQLTGRLKTTEEERQQFKDALKATEEERQQLTRRLKTTEEERQQFKDALKATEEEGQQLTGRLKTTEEERQQLTGRLKTSEEDRQQLTGRLKTTEEERQQLTGRLKTTEEERQQFKDTLKATEEEGQQLTGRLKTTEEERQQFKDTLKATEEERQQLTGRLKTTEEERQQFKDALKATEEERQQLTRRLKTTRRKDSSSKMH</sequence>
<dbReference type="Proteomes" id="UP000230750">
    <property type="component" value="Unassembled WGS sequence"/>
</dbReference>
<keyword evidence="2" id="KW-0812">Transmembrane</keyword>
<feature type="compositionally biased region" description="Basic and acidic residues" evidence="1">
    <location>
        <begin position="807"/>
        <end position="829"/>
    </location>
</feature>
<dbReference type="AlphaFoldDB" id="A0A2G8KQA1"/>
<protein>
    <submittedName>
        <fullName evidence="3">Uncharacterized protein</fullName>
    </submittedName>
</protein>